<dbReference type="InterPro" id="IPR003719">
    <property type="entry name" value="Phenazine_PhzF-like"/>
</dbReference>
<dbReference type="Pfam" id="PF02567">
    <property type="entry name" value="PhzC-PhzF"/>
    <property type="match status" value="1"/>
</dbReference>
<dbReference type="Proteomes" id="UP000033434">
    <property type="component" value="Unassembled WGS sequence"/>
</dbReference>
<dbReference type="SUPFAM" id="SSF54506">
    <property type="entry name" value="Diaminopimelate epimerase-like"/>
    <property type="match status" value="1"/>
</dbReference>
<protein>
    <recommendedName>
        <fullName evidence="5">Phenazine biosynthesis protein PhzF</fullName>
    </recommendedName>
</protein>
<dbReference type="AlphaFoldDB" id="A0A0F6AE07"/>
<comment type="similarity">
    <text evidence="1">Belongs to the PhzF family.</text>
</comment>
<evidence type="ECO:0008006" key="5">
    <source>
        <dbReference type="Google" id="ProtNLM"/>
    </source>
</evidence>
<dbReference type="Gene3D" id="3.10.310.10">
    <property type="entry name" value="Diaminopimelate Epimerase, Chain A, domain 1"/>
    <property type="match status" value="2"/>
</dbReference>
<gene>
    <name evidence="3" type="ORF">N479_09100</name>
</gene>
<dbReference type="GO" id="GO:0005737">
    <property type="term" value="C:cytoplasm"/>
    <property type="evidence" value="ECO:0007669"/>
    <property type="project" value="TreeGrafter"/>
</dbReference>
<dbReference type="PANTHER" id="PTHR13774">
    <property type="entry name" value="PHENAZINE BIOSYNTHESIS PROTEIN"/>
    <property type="match status" value="1"/>
</dbReference>
<evidence type="ECO:0000313" key="3">
    <source>
        <dbReference type="EMBL" id="KKE84388.1"/>
    </source>
</evidence>
<evidence type="ECO:0000256" key="1">
    <source>
        <dbReference type="ARBA" id="ARBA00008270"/>
    </source>
</evidence>
<dbReference type="GO" id="GO:0016853">
    <property type="term" value="F:isomerase activity"/>
    <property type="evidence" value="ECO:0007669"/>
    <property type="project" value="UniProtKB-KW"/>
</dbReference>
<reference evidence="3 4" key="1">
    <citation type="journal article" date="2015" name="BMC Genomics">
        <title>Genome mining reveals unlocked bioactive potential of marine Gram-negative bacteria.</title>
        <authorList>
            <person name="Machado H."/>
            <person name="Sonnenschein E.C."/>
            <person name="Melchiorsen J."/>
            <person name="Gram L."/>
        </authorList>
    </citation>
    <scope>NUCLEOTIDE SEQUENCE [LARGE SCALE GENOMIC DNA]</scope>
    <source>
        <strain evidence="3 4">S4054</strain>
    </source>
</reference>
<evidence type="ECO:0000313" key="4">
    <source>
        <dbReference type="Proteomes" id="UP000033434"/>
    </source>
</evidence>
<evidence type="ECO:0000256" key="2">
    <source>
        <dbReference type="ARBA" id="ARBA00023235"/>
    </source>
</evidence>
<organism evidence="3 4">
    <name type="scientific">Pseudoalteromonas luteoviolacea S4054</name>
    <dbReference type="NCBI Taxonomy" id="1129367"/>
    <lineage>
        <taxon>Bacteria</taxon>
        <taxon>Pseudomonadati</taxon>
        <taxon>Pseudomonadota</taxon>
        <taxon>Gammaproteobacteria</taxon>
        <taxon>Alteromonadales</taxon>
        <taxon>Pseudoalteromonadaceae</taxon>
        <taxon>Pseudoalteromonas</taxon>
    </lineage>
</organism>
<comment type="caution">
    <text evidence="3">The sequence shown here is derived from an EMBL/GenBank/DDBJ whole genome shotgun (WGS) entry which is preliminary data.</text>
</comment>
<dbReference type="EMBL" id="AUXW01000137">
    <property type="protein sequence ID" value="KKE84388.1"/>
    <property type="molecule type" value="Genomic_DNA"/>
</dbReference>
<keyword evidence="2" id="KW-0413">Isomerase</keyword>
<dbReference type="RefSeq" id="WP_046355331.1">
    <property type="nucleotide sequence ID" value="NZ_AUXW01000137.1"/>
</dbReference>
<proteinExistence type="inferred from homology"/>
<sequence length="270" mass="30519">MRGQLDMRMCGVRRVFCSGNYIGNLAFVVICEDISEFCNTQHLHRIAINNNIAATAFIVYYDDGVYGIKWFSPYGEIQFCGHATLAAADVIMTCDSLAEPQAITFKSSSRTIRVFSEDENLYEMYLSQTTLETTTTFCEISPIFNQSLSTVKQTEHSDGYFVAQVVNKYSLIDFDFIAEEYSKYTRRALLVTTADGLQTNSLYFRYFAPQYGSKEDRATGSAAPLLASFWQLPVNTLFNCYQLSLSGAFYQIYKKAQQVCVKAKVIKQGL</sequence>
<name>A0A0F6AE07_9GAMM</name>
<dbReference type="PIRSF" id="PIRSF016184">
    <property type="entry name" value="PhzC_PhzF"/>
    <property type="match status" value="1"/>
</dbReference>
<dbReference type="PANTHER" id="PTHR13774:SF17">
    <property type="entry name" value="PHENAZINE BIOSYNTHESIS-LIKE DOMAIN-CONTAINING PROTEIN"/>
    <property type="match status" value="1"/>
</dbReference>
<accession>A0A0F6AE07</accession>
<dbReference type="PATRIC" id="fig|1129367.4.peg.1595"/>